<organism evidence="1 2">
    <name type="scientific">Clunio marinus</name>
    <dbReference type="NCBI Taxonomy" id="568069"/>
    <lineage>
        <taxon>Eukaryota</taxon>
        <taxon>Metazoa</taxon>
        <taxon>Ecdysozoa</taxon>
        <taxon>Arthropoda</taxon>
        <taxon>Hexapoda</taxon>
        <taxon>Insecta</taxon>
        <taxon>Pterygota</taxon>
        <taxon>Neoptera</taxon>
        <taxon>Endopterygota</taxon>
        <taxon>Diptera</taxon>
        <taxon>Nematocera</taxon>
        <taxon>Chironomoidea</taxon>
        <taxon>Chironomidae</taxon>
        <taxon>Clunio</taxon>
    </lineage>
</organism>
<sequence length="62" mass="6947">MKSLGLLVRKPLTSLCLKLMDKSELQFRKLPVVGLMQASCKECCMIHATLSAKLMSRLLHDS</sequence>
<dbReference type="Proteomes" id="UP000183832">
    <property type="component" value="Unassembled WGS sequence"/>
</dbReference>
<dbReference type="AlphaFoldDB" id="A0A1J1J6E5"/>
<evidence type="ECO:0000313" key="2">
    <source>
        <dbReference type="Proteomes" id="UP000183832"/>
    </source>
</evidence>
<accession>A0A1J1J6E5</accession>
<dbReference type="EMBL" id="CVRI01000067">
    <property type="protein sequence ID" value="CRL06449.1"/>
    <property type="molecule type" value="Genomic_DNA"/>
</dbReference>
<gene>
    <name evidence="1" type="ORF">CLUMA_CG019918</name>
</gene>
<name>A0A1J1J6E5_9DIPT</name>
<evidence type="ECO:0000313" key="1">
    <source>
        <dbReference type="EMBL" id="CRL06449.1"/>
    </source>
</evidence>
<reference evidence="1 2" key="1">
    <citation type="submission" date="2015-04" db="EMBL/GenBank/DDBJ databases">
        <authorList>
            <person name="Syromyatnikov M.Y."/>
            <person name="Popov V.N."/>
        </authorList>
    </citation>
    <scope>NUCLEOTIDE SEQUENCE [LARGE SCALE GENOMIC DNA]</scope>
</reference>
<keyword evidence="2" id="KW-1185">Reference proteome</keyword>
<protein>
    <submittedName>
        <fullName evidence="1">CLUMA_CG019918, isoform A</fullName>
    </submittedName>
</protein>
<proteinExistence type="predicted"/>